<dbReference type="GO" id="GO:0009055">
    <property type="term" value="F:electron transfer activity"/>
    <property type="evidence" value="ECO:0007669"/>
    <property type="project" value="InterPro"/>
</dbReference>
<evidence type="ECO:0000313" key="5">
    <source>
        <dbReference type="Proteomes" id="UP001138708"/>
    </source>
</evidence>
<dbReference type="InterPro" id="IPR036909">
    <property type="entry name" value="Cyt_c-like_dom_sf"/>
</dbReference>
<reference evidence="3 4" key="2">
    <citation type="submission" date="2020-02" db="EMBL/GenBank/DDBJ databases">
        <authorList>
            <person name="Sun Q."/>
            <person name="Inoue M."/>
        </authorList>
    </citation>
    <scope>NUCLEOTIDE SEQUENCE [LARGE SCALE GENOMIC DNA]</scope>
    <source>
        <strain evidence="3 4">KCTC 22478</strain>
    </source>
</reference>
<gene>
    <name evidence="3" type="ORF">GWK15_01280</name>
    <name evidence="2" type="ORF">GXW75_08600</name>
</gene>
<dbReference type="Proteomes" id="UP000746741">
    <property type="component" value="Unassembled WGS sequence"/>
</dbReference>
<sequence length="118" mass="12997">MRKLSIATAALAFGAVAAALAQGNAPGQAGFTAPQEEETVLAEGEGRSETFAYCTVCHNTALIRRSAFSRERWDELMDWMAEKQGMNPLEGEFRETIVNYLAQHYGPRTRGGRNPFLD</sequence>
<evidence type="ECO:0000313" key="2">
    <source>
        <dbReference type="EMBL" id="MBR0659302.1"/>
    </source>
</evidence>
<feature type="chain" id="PRO_5040778302" description="Aldehyde dehydrogenase" evidence="1">
    <location>
        <begin position="22"/>
        <end position="118"/>
    </location>
</feature>
<dbReference type="AlphaFoldDB" id="A0A9X9WG42"/>
<organism evidence="2 5">
    <name type="scientific">Neoroseomonas oryzicola</name>
    <dbReference type="NCBI Taxonomy" id="535904"/>
    <lineage>
        <taxon>Bacteria</taxon>
        <taxon>Pseudomonadati</taxon>
        <taxon>Pseudomonadota</taxon>
        <taxon>Alphaproteobacteria</taxon>
        <taxon>Acetobacterales</taxon>
        <taxon>Acetobacteraceae</taxon>
        <taxon>Neoroseomonas</taxon>
    </lineage>
</organism>
<name>A0A9X9WG42_9PROT</name>
<evidence type="ECO:0000256" key="1">
    <source>
        <dbReference type="SAM" id="SignalP"/>
    </source>
</evidence>
<dbReference type="EMBL" id="JAAVUP010000001">
    <property type="protein sequence ID" value="NKE15564.1"/>
    <property type="molecule type" value="Genomic_DNA"/>
</dbReference>
<protein>
    <recommendedName>
        <fullName evidence="6">Aldehyde dehydrogenase</fullName>
    </recommendedName>
</protein>
<dbReference type="RefSeq" id="WP_168038293.1">
    <property type="nucleotide sequence ID" value="NZ_JAAEDK010000015.1"/>
</dbReference>
<dbReference type="GO" id="GO:0020037">
    <property type="term" value="F:heme binding"/>
    <property type="evidence" value="ECO:0007669"/>
    <property type="project" value="InterPro"/>
</dbReference>
<dbReference type="Proteomes" id="UP001138708">
    <property type="component" value="Unassembled WGS sequence"/>
</dbReference>
<comment type="caution">
    <text evidence="2">The sequence shown here is derived from an EMBL/GenBank/DDBJ whole genome shotgun (WGS) entry which is preliminary data.</text>
</comment>
<dbReference type="EMBL" id="JAAEDK010000015">
    <property type="protein sequence ID" value="MBR0659302.1"/>
    <property type="molecule type" value="Genomic_DNA"/>
</dbReference>
<proteinExistence type="predicted"/>
<keyword evidence="1" id="KW-0732">Signal</keyword>
<dbReference type="SUPFAM" id="SSF46626">
    <property type="entry name" value="Cytochrome c"/>
    <property type="match status" value="1"/>
</dbReference>
<keyword evidence="4" id="KW-1185">Reference proteome</keyword>
<reference evidence="2" key="1">
    <citation type="submission" date="2020-01" db="EMBL/GenBank/DDBJ databases">
        <authorList>
            <person name="Rat A."/>
        </authorList>
    </citation>
    <scope>NUCLEOTIDE SEQUENCE</scope>
    <source>
        <strain evidence="2">LMG 31161</strain>
    </source>
</reference>
<dbReference type="Gene3D" id="1.10.760.10">
    <property type="entry name" value="Cytochrome c-like domain"/>
    <property type="match status" value="1"/>
</dbReference>
<evidence type="ECO:0008006" key="6">
    <source>
        <dbReference type="Google" id="ProtNLM"/>
    </source>
</evidence>
<accession>A0A9X9WG42</accession>
<feature type="signal peptide" evidence="1">
    <location>
        <begin position="1"/>
        <end position="21"/>
    </location>
</feature>
<evidence type="ECO:0000313" key="3">
    <source>
        <dbReference type="EMBL" id="NKE15564.1"/>
    </source>
</evidence>
<reference evidence="2" key="3">
    <citation type="journal article" date="2021" name="Syst. Appl. Microbiol.">
        <title>Roseomonas hellenica sp. nov., isolated from roots of wild-growing Alkanna tinctoria.</title>
        <authorList>
            <person name="Rat A."/>
            <person name="Naranjo H.D."/>
            <person name="Lebbe L."/>
            <person name="Cnockaert M."/>
            <person name="Krigas N."/>
            <person name="Grigoriadou K."/>
            <person name="Maloupa E."/>
            <person name="Willems A."/>
        </authorList>
    </citation>
    <scope>NUCLEOTIDE SEQUENCE</scope>
    <source>
        <strain evidence="2">LMG 31161</strain>
    </source>
</reference>
<evidence type="ECO:0000313" key="4">
    <source>
        <dbReference type="Proteomes" id="UP000746741"/>
    </source>
</evidence>